<protein>
    <recommendedName>
        <fullName evidence="3">DNA repair protein RecN</fullName>
    </recommendedName>
    <alternativeName>
        <fullName evidence="8">Recombination protein N</fullName>
    </alternativeName>
</protein>
<feature type="region of interest" description="Disordered" evidence="10">
    <location>
        <begin position="89"/>
        <end position="109"/>
    </location>
</feature>
<dbReference type="SUPFAM" id="SSF52540">
    <property type="entry name" value="P-loop containing nucleoside triphosphate hydrolases"/>
    <property type="match status" value="1"/>
</dbReference>
<dbReference type="InterPro" id="IPR004604">
    <property type="entry name" value="DNA_recomb/repair_RecN"/>
</dbReference>
<evidence type="ECO:0000256" key="10">
    <source>
        <dbReference type="SAM" id="MobiDB-lite"/>
    </source>
</evidence>
<organism evidence="12">
    <name type="scientific">Aeromonas hydrophila</name>
    <dbReference type="NCBI Taxonomy" id="644"/>
    <lineage>
        <taxon>Bacteria</taxon>
        <taxon>Pseudomonadati</taxon>
        <taxon>Pseudomonadota</taxon>
        <taxon>Gammaproteobacteria</taxon>
        <taxon>Aeromonadales</taxon>
        <taxon>Aeromonadaceae</taxon>
        <taxon>Aeromonas</taxon>
    </lineage>
</organism>
<dbReference type="AlphaFoldDB" id="A0A926IZ20"/>
<dbReference type="InterPro" id="IPR027417">
    <property type="entry name" value="P-loop_NTPase"/>
</dbReference>
<dbReference type="GO" id="GO:0005524">
    <property type="term" value="F:ATP binding"/>
    <property type="evidence" value="ECO:0007669"/>
    <property type="project" value="UniProtKB-KW"/>
</dbReference>
<dbReference type="GO" id="GO:0009432">
    <property type="term" value="P:SOS response"/>
    <property type="evidence" value="ECO:0007669"/>
    <property type="project" value="TreeGrafter"/>
</dbReference>
<evidence type="ECO:0000313" key="12">
    <source>
        <dbReference type="EMBL" id="MBC8674061.1"/>
    </source>
</evidence>
<keyword evidence="6" id="KW-0067">ATP-binding</keyword>
<gene>
    <name evidence="12" type="ORF">H2136_12715</name>
</gene>
<evidence type="ECO:0000256" key="1">
    <source>
        <dbReference type="ARBA" id="ARBA00003618"/>
    </source>
</evidence>
<evidence type="ECO:0000256" key="2">
    <source>
        <dbReference type="ARBA" id="ARBA00009441"/>
    </source>
</evidence>
<evidence type="ECO:0000256" key="8">
    <source>
        <dbReference type="ARBA" id="ARBA00033408"/>
    </source>
</evidence>
<keyword evidence="7" id="KW-0234">DNA repair</keyword>
<dbReference type="EMBL" id="JACLAN010000006">
    <property type="protein sequence ID" value="MBC8674061.1"/>
    <property type="molecule type" value="Genomic_DNA"/>
</dbReference>
<evidence type="ECO:0000256" key="6">
    <source>
        <dbReference type="ARBA" id="ARBA00022840"/>
    </source>
</evidence>
<evidence type="ECO:0000256" key="4">
    <source>
        <dbReference type="ARBA" id="ARBA00022741"/>
    </source>
</evidence>
<name>A0A926IZ20_AERHY</name>
<evidence type="ECO:0000256" key="3">
    <source>
        <dbReference type="ARBA" id="ARBA00021315"/>
    </source>
</evidence>
<comment type="similarity">
    <text evidence="2">Belongs to the RecN family.</text>
</comment>
<evidence type="ECO:0000259" key="11">
    <source>
        <dbReference type="Pfam" id="PF13476"/>
    </source>
</evidence>
<dbReference type="GO" id="GO:0043590">
    <property type="term" value="C:bacterial nucleoid"/>
    <property type="evidence" value="ECO:0007669"/>
    <property type="project" value="TreeGrafter"/>
</dbReference>
<accession>A0A926IZ20</accession>
<comment type="function">
    <text evidence="1">May be involved in recombinational repair of damaged DNA.</text>
</comment>
<keyword evidence="9" id="KW-0175">Coiled coil</keyword>
<dbReference type="Gene3D" id="3.40.50.300">
    <property type="entry name" value="P-loop containing nucleotide triphosphate hydrolases"/>
    <property type="match status" value="1"/>
</dbReference>
<evidence type="ECO:0000256" key="5">
    <source>
        <dbReference type="ARBA" id="ARBA00022763"/>
    </source>
</evidence>
<dbReference type="PANTHER" id="PTHR11059:SF0">
    <property type="entry name" value="DNA REPAIR PROTEIN RECN"/>
    <property type="match status" value="1"/>
</dbReference>
<dbReference type="Pfam" id="PF13476">
    <property type="entry name" value="AAA_23"/>
    <property type="match status" value="1"/>
</dbReference>
<reference evidence="12" key="1">
    <citation type="submission" date="2020-07" db="EMBL/GenBank/DDBJ databases">
        <title>Carbapenem Resistant Aeromonas hydrophila Carrying blacphA7 Isolated from Two Solid Organ Transplant Patients.</title>
        <authorList>
            <person name="Hilt E."/>
            <person name="Fitzwater S.P."/>
            <person name="Ward K."/>
            <person name="De St Maurice A."/>
            <person name="Chandrasekaran S."/>
            <person name="Garner O.B."/>
            <person name="Yang S."/>
        </authorList>
    </citation>
    <scope>NUCLEOTIDE SEQUENCE</scope>
    <source>
        <strain evidence="12">B-1</strain>
    </source>
</reference>
<feature type="domain" description="Rad50/SbcC-type AAA" evidence="11">
    <location>
        <begin position="4"/>
        <end position="195"/>
    </location>
</feature>
<sequence length="221" mass="24349">MLTQLTVNNFAIVKFLELDLQPGMTCITGETGAGKSIAIDALGLCLGERAEAGMVRPDSDKSEVSARFLLDGNPAARAWLATNELENEGSVSCGGSSPPRGARAATSTACPSPTQLKNLGQLLVNVHGQHAHQMLLKPDYQLALLDGYAGHHLLLDEVRRHYQQWRQLQNELNRLKAEQQQREARRQLIEYQVQELDEFALQPGSLKRLKRNTSGWPTAPS</sequence>
<comment type="caution">
    <text evidence="12">The sequence shown here is derived from an EMBL/GenBank/DDBJ whole genome shotgun (WGS) entry which is preliminary data.</text>
</comment>
<dbReference type="GO" id="GO:0006302">
    <property type="term" value="P:double-strand break repair"/>
    <property type="evidence" value="ECO:0007669"/>
    <property type="project" value="InterPro"/>
</dbReference>
<proteinExistence type="inferred from homology"/>
<keyword evidence="5" id="KW-0227">DNA damage</keyword>
<dbReference type="GO" id="GO:0006310">
    <property type="term" value="P:DNA recombination"/>
    <property type="evidence" value="ECO:0007669"/>
    <property type="project" value="InterPro"/>
</dbReference>
<dbReference type="PANTHER" id="PTHR11059">
    <property type="entry name" value="DNA REPAIR PROTEIN RECN"/>
    <property type="match status" value="1"/>
</dbReference>
<dbReference type="GO" id="GO:0016887">
    <property type="term" value="F:ATP hydrolysis activity"/>
    <property type="evidence" value="ECO:0007669"/>
    <property type="project" value="InterPro"/>
</dbReference>
<evidence type="ECO:0000256" key="7">
    <source>
        <dbReference type="ARBA" id="ARBA00023204"/>
    </source>
</evidence>
<feature type="coiled-coil region" evidence="9">
    <location>
        <begin position="158"/>
        <end position="194"/>
    </location>
</feature>
<dbReference type="InterPro" id="IPR038729">
    <property type="entry name" value="Rad50/SbcC_AAA"/>
</dbReference>
<keyword evidence="4" id="KW-0547">Nucleotide-binding</keyword>
<evidence type="ECO:0000256" key="9">
    <source>
        <dbReference type="SAM" id="Coils"/>
    </source>
</evidence>